<evidence type="ECO:0000256" key="1">
    <source>
        <dbReference type="SAM" id="SignalP"/>
    </source>
</evidence>
<keyword evidence="3" id="KW-1185">Reference proteome</keyword>
<comment type="caution">
    <text evidence="2">The sequence shown here is derived from an EMBL/GenBank/DDBJ whole genome shotgun (WGS) entry which is preliminary data.</text>
</comment>
<name>A0ABU3B5U7_9GAMM</name>
<feature type="signal peptide" evidence="1">
    <location>
        <begin position="1"/>
        <end position="20"/>
    </location>
</feature>
<sequence length="153" mass="16221">MHVRQLIGIVLFAASAGAIATPAGKPAPNLTPTEVVEGQLAALRDNGDDDSGIARAYRFASPDNRASIGGLSAFTRMIHEGYQDMLRHRKARILDAETDGDEALVRVVLDLPGGGRSAYVFVLVRSSTADCEQCWMTGGVMPVAPPADQGQMI</sequence>
<protein>
    <submittedName>
        <fullName evidence="2">DUF4864 domain-containing protein</fullName>
    </submittedName>
</protein>
<dbReference type="Pfam" id="PF16156">
    <property type="entry name" value="DUF4864"/>
    <property type="match status" value="1"/>
</dbReference>
<dbReference type="RefSeq" id="WP_311657467.1">
    <property type="nucleotide sequence ID" value="NZ_JAVRHY010000003.1"/>
</dbReference>
<evidence type="ECO:0000313" key="2">
    <source>
        <dbReference type="EMBL" id="MDT0617609.1"/>
    </source>
</evidence>
<dbReference type="PANTHER" id="PTHR35716">
    <property type="entry name" value="OS05G0574700 PROTEIN-RELATED"/>
    <property type="match status" value="1"/>
</dbReference>
<gene>
    <name evidence="2" type="ORF">RM531_03910</name>
</gene>
<accession>A0ABU3B5U7</accession>
<keyword evidence="1" id="KW-0732">Signal</keyword>
<proteinExistence type="predicted"/>
<organism evidence="2 3">
    <name type="scientific">Spectribacter acetivorans</name>
    <dbReference type="NCBI Taxonomy" id="3075603"/>
    <lineage>
        <taxon>Bacteria</taxon>
        <taxon>Pseudomonadati</taxon>
        <taxon>Pseudomonadota</taxon>
        <taxon>Gammaproteobacteria</taxon>
        <taxon>Salinisphaerales</taxon>
        <taxon>Salinisphaeraceae</taxon>
        <taxon>Spectribacter</taxon>
    </lineage>
</organism>
<reference evidence="2 3" key="1">
    <citation type="submission" date="2023-09" db="EMBL/GenBank/DDBJ databases">
        <authorList>
            <person name="Rey-Velasco X."/>
        </authorList>
    </citation>
    <scope>NUCLEOTIDE SEQUENCE [LARGE SCALE GENOMIC DNA]</scope>
    <source>
        <strain evidence="2 3">P385</strain>
    </source>
</reference>
<dbReference type="EMBL" id="JAVRHY010000003">
    <property type="protein sequence ID" value="MDT0617609.1"/>
    <property type="molecule type" value="Genomic_DNA"/>
</dbReference>
<dbReference type="InterPro" id="IPR032347">
    <property type="entry name" value="DUF4864"/>
</dbReference>
<dbReference type="Proteomes" id="UP001259982">
    <property type="component" value="Unassembled WGS sequence"/>
</dbReference>
<evidence type="ECO:0000313" key="3">
    <source>
        <dbReference type="Proteomes" id="UP001259982"/>
    </source>
</evidence>
<feature type="chain" id="PRO_5045960968" evidence="1">
    <location>
        <begin position="21"/>
        <end position="153"/>
    </location>
</feature>